<protein>
    <submittedName>
        <fullName evidence="3">Uncharacterized protein</fullName>
    </submittedName>
</protein>
<feature type="compositionally biased region" description="Basic and acidic residues" evidence="1">
    <location>
        <begin position="489"/>
        <end position="498"/>
    </location>
</feature>
<feature type="region of interest" description="Disordered" evidence="1">
    <location>
        <begin position="179"/>
        <end position="310"/>
    </location>
</feature>
<feature type="region of interest" description="Disordered" evidence="1">
    <location>
        <begin position="470"/>
        <end position="498"/>
    </location>
</feature>
<evidence type="ECO:0000313" key="4">
    <source>
        <dbReference type="Proteomes" id="UP001107558"/>
    </source>
</evidence>
<dbReference type="OrthoDB" id="7671074at2759"/>
<reference evidence="3" key="1">
    <citation type="submission" date="2021-03" db="EMBL/GenBank/DDBJ databases">
        <title>Chromosome level genome of the anhydrobiotic midge Polypedilum vanderplanki.</title>
        <authorList>
            <person name="Yoshida Y."/>
            <person name="Kikawada T."/>
            <person name="Gusev O."/>
        </authorList>
    </citation>
    <scope>NUCLEOTIDE SEQUENCE</scope>
    <source>
        <strain evidence="3">NIAS01</strain>
        <tissue evidence="3">Whole body or cell culture</tissue>
    </source>
</reference>
<feature type="compositionally biased region" description="Low complexity" evidence="1">
    <location>
        <begin position="245"/>
        <end position="262"/>
    </location>
</feature>
<accession>A0A9J6BQH4</accession>
<organism evidence="3 4">
    <name type="scientific">Polypedilum vanderplanki</name>
    <name type="common">Sleeping chironomid midge</name>
    <dbReference type="NCBI Taxonomy" id="319348"/>
    <lineage>
        <taxon>Eukaryota</taxon>
        <taxon>Metazoa</taxon>
        <taxon>Ecdysozoa</taxon>
        <taxon>Arthropoda</taxon>
        <taxon>Hexapoda</taxon>
        <taxon>Insecta</taxon>
        <taxon>Pterygota</taxon>
        <taxon>Neoptera</taxon>
        <taxon>Endopterygota</taxon>
        <taxon>Diptera</taxon>
        <taxon>Nematocera</taxon>
        <taxon>Chironomoidea</taxon>
        <taxon>Chironomidae</taxon>
        <taxon>Chironominae</taxon>
        <taxon>Polypedilum</taxon>
        <taxon>Polypedilum</taxon>
    </lineage>
</organism>
<keyword evidence="2" id="KW-0732">Signal</keyword>
<gene>
    <name evidence="3" type="ORF">PVAND_002133</name>
</gene>
<keyword evidence="4" id="KW-1185">Reference proteome</keyword>
<dbReference type="EMBL" id="JADBJN010000003">
    <property type="protein sequence ID" value="KAG5671968.1"/>
    <property type="molecule type" value="Genomic_DNA"/>
</dbReference>
<evidence type="ECO:0000256" key="1">
    <source>
        <dbReference type="SAM" id="MobiDB-lite"/>
    </source>
</evidence>
<evidence type="ECO:0000313" key="3">
    <source>
        <dbReference type="EMBL" id="KAG5671968.1"/>
    </source>
</evidence>
<sequence>MRNLILTICTWQILITLSTQLAIEGKKDDEIIEQTYEQPEIYIDHIINPEEVEFEEPQISNLPLNENVREKRHTYKILESPGLHSRFRQVQDEEVLKIKPHQRRYRRSTKSKSELHSDEVEDVDDTSASKKSEGSDYSFETIVPQAQKQTMNPAYYRSDDSRLMDKWVKAPYGDFQARVHKEEDDSQSEQSSNVGIKTRTPRVNFITQQGQQSGSSGGNKDEIPDGPEARERERERERDRDRDQQNSNNNNNNGNKQNNNNDDGYRKPVDRYNSDRDRYYPSYYNKYDTYDRPLHSQYPPSPYNPYYNRDYPPSPVYNPYYEKYDPYYDRYYERNGIAQPPPGMSRLSPPQGPSSSFYYRHNYNEYDDYMPRTIPNYYYSDKRFEIPMEPRGPGLNSFDPHRQYLVNNEVYNRPSRIVYYANLPEIVRTPNNYRSGTARYADPMYNNYNYYNNNYDDYNARTAKSIAYRDIPPPPSTTMRISSSPVRSDSIRERNLYG</sequence>
<feature type="signal peptide" evidence="2">
    <location>
        <begin position="1"/>
        <end position="18"/>
    </location>
</feature>
<evidence type="ECO:0000256" key="2">
    <source>
        <dbReference type="SAM" id="SignalP"/>
    </source>
</evidence>
<dbReference type="AlphaFoldDB" id="A0A9J6BQH4"/>
<dbReference type="Proteomes" id="UP001107558">
    <property type="component" value="Chromosome 3"/>
</dbReference>
<name>A0A9J6BQH4_POLVA</name>
<proteinExistence type="predicted"/>
<feature type="region of interest" description="Disordered" evidence="1">
    <location>
        <begin position="101"/>
        <end position="139"/>
    </location>
</feature>
<feature type="compositionally biased region" description="Basic residues" evidence="1">
    <location>
        <begin position="101"/>
        <end position="110"/>
    </location>
</feature>
<feature type="region of interest" description="Disordered" evidence="1">
    <location>
        <begin position="333"/>
        <end position="356"/>
    </location>
</feature>
<feature type="chain" id="PRO_5039902547" evidence="2">
    <location>
        <begin position="19"/>
        <end position="498"/>
    </location>
</feature>
<comment type="caution">
    <text evidence="3">The sequence shown here is derived from an EMBL/GenBank/DDBJ whole genome shotgun (WGS) entry which is preliminary data.</text>
</comment>
<feature type="compositionally biased region" description="Polar residues" evidence="1">
    <location>
        <begin position="477"/>
        <end position="487"/>
    </location>
</feature>
<feature type="compositionally biased region" description="Basic and acidic residues" evidence="1">
    <location>
        <begin position="219"/>
        <end position="244"/>
    </location>
</feature>
<feature type="compositionally biased region" description="Basic and acidic residues" evidence="1">
    <location>
        <begin position="263"/>
        <end position="279"/>
    </location>
</feature>